<dbReference type="Pfam" id="PF00022">
    <property type="entry name" value="Actin"/>
    <property type="match status" value="1"/>
</dbReference>
<gene>
    <name evidence="1" type="ORF">AYI69_g4553</name>
</gene>
<organism evidence="1 2">
    <name type="scientific">Smittium culicis</name>
    <dbReference type="NCBI Taxonomy" id="133412"/>
    <lineage>
        <taxon>Eukaryota</taxon>
        <taxon>Fungi</taxon>
        <taxon>Fungi incertae sedis</taxon>
        <taxon>Zoopagomycota</taxon>
        <taxon>Kickxellomycotina</taxon>
        <taxon>Harpellomycetes</taxon>
        <taxon>Harpellales</taxon>
        <taxon>Legeriomycetaceae</taxon>
        <taxon>Smittium</taxon>
    </lineage>
</organism>
<dbReference type="Gene3D" id="3.30.420.40">
    <property type="match status" value="2"/>
</dbReference>
<name>A0A1R1YCW6_9FUNG</name>
<dbReference type="AlphaFoldDB" id="A0A1R1YCW6"/>
<dbReference type="Proteomes" id="UP000187429">
    <property type="component" value="Unassembled WGS sequence"/>
</dbReference>
<evidence type="ECO:0000313" key="2">
    <source>
        <dbReference type="Proteomes" id="UP000187429"/>
    </source>
</evidence>
<dbReference type="EMBL" id="LSSM01001787">
    <property type="protein sequence ID" value="OMJ24655.1"/>
    <property type="molecule type" value="Genomic_DNA"/>
</dbReference>
<accession>A0A1R1YCW6</accession>
<keyword evidence="2" id="KW-1185">Reference proteome</keyword>
<proteinExistence type="predicted"/>
<comment type="caution">
    <text evidence="1">The sequence shown here is derived from an EMBL/GenBank/DDBJ whole genome shotgun (WGS) entry which is preliminary data.</text>
</comment>
<dbReference type="SUPFAM" id="SSF53067">
    <property type="entry name" value="Actin-like ATPase domain"/>
    <property type="match status" value="1"/>
</dbReference>
<protein>
    <submittedName>
        <fullName evidence="1">Uncharacterized protein</fullName>
    </submittedName>
</protein>
<dbReference type="OrthoDB" id="337660at2759"/>
<dbReference type="PANTHER" id="PTHR11937">
    <property type="entry name" value="ACTIN"/>
    <property type="match status" value="1"/>
</dbReference>
<evidence type="ECO:0000313" key="1">
    <source>
        <dbReference type="EMBL" id="OMJ24655.1"/>
    </source>
</evidence>
<dbReference type="InterPro" id="IPR043129">
    <property type="entry name" value="ATPase_NBD"/>
</dbReference>
<dbReference type="InterPro" id="IPR004000">
    <property type="entry name" value="Actin"/>
</dbReference>
<sequence length="420" mass="46586">MTTSLDLDYYSKLFKTSALSKHSEKPIFEVTADYIKSGISGDHFPQYNNSLGEAFDLTPYSYYGEAFRKTLKVPSITFFPGSVMSLLTLGKMEGLSINFGSVETTITPVFDCRPLESLSISSSLGNESLKSHLRDLLIKCGSYSILTSSEDSSPKSQTFTPAILGSSLCQHIIDNFIFASPLSPPKTMLNQDPNNPMADYGIFCDNLMSWYQQSSIASDLFFDWRLKNSSVIRCFIPGFVREHVLDILFCGDSKNDINGIVDLTCQTIRNLPVDLKKRLTSQVLVTGNLPRLPNFRTRFITSLAFELSDNPKTKALSSIASLLDDISHNSSNGADFISQTDDGYNQLNKDLTEDLDAESDIDSIMNESKEKKYKNSGLTFDPSNRCWIGASIAVSSKMEGQELDLNNFLSFFSGAIGTLY</sequence>
<reference evidence="2" key="1">
    <citation type="submission" date="2017-01" db="EMBL/GenBank/DDBJ databases">
        <authorList>
            <person name="Wang Y."/>
            <person name="White M."/>
            <person name="Kvist S."/>
            <person name="Moncalvo J.-M."/>
        </authorList>
    </citation>
    <scope>NUCLEOTIDE SEQUENCE [LARGE SCALE GENOMIC DNA]</scope>
    <source>
        <strain evidence="2">ID-206-W2</strain>
    </source>
</reference>